<gene>
    <name evidence="1" type="ORF">Ami3637_05970</name>
</gene>
<name>A0A6P1MHE0_9FIRM</name>
<protein>
    <submittedName>
        <fullName evidence="1">Uncharacterized protein</fullName>
    </submittedName>
</protein>
<accession>A0A6P1MHE0</accession>
<evidence type="ECO:0000313" key="1">
    <source>
        <dbReference type="EMBL" id="QHI72004.1"/>
    </source>
</evidence>
<dbReference type="EMBL" id="CP047591">
    <property type="protein sequence ID" value="QHI72004.1"/>
    <property type="molecule type" value="Genomic_DNA"/>
</dbReference>
<sequence>MLKKEFEKKYDGVIRDIAIKQKVDMGVATDMLIYEVRVHAGVVKRQDTYIEEVNWKQAKKDLDSITD</sequence>
<organism evidence="1 2">
    <name type="scientific">Aminipila terrae</name>
    <dbReference type="NCBI Taxonomy" id="2697030"/>
    <lineage>
        <taxon>Bacteria</taxon>
        <taxon>Bacillati</taxon>
        <taxon>Bacillota</taxon>
        <taxon>Clostridia</taxon>
        <taxon>Peptostreptococcales</taxon>
        <taxon>Anaerovoracaceae</taxon>
        <taxon>Aminipila</taxon>
    </lineage>
</organism>
<dbReference type="AlphaFoldDB" id="A0A6P1MHE0"/>
<dbReference type="RefSeq" id="WP_162361774.1">
    <property type="nucleotide sequence ID" value="NZ_CP047591.1"/>
</dbReference>
<dbReference type="KEGG" id="amic:Ami3637_05970"/>
<proteinExistence type="predicted"/>
<reference evidence="1 2" key="1">
    <citation type="submission" date="2020-01" db="EMBL/GenBank/DDBJ databases">
        <title>Genomic analysis of Aminipila sp. CBA3637.</title>
        <authorList>
            <person name="Kim Y.B."/>
            <person name="Roh S.W."/>
        </authorList>
    </citation>
    <scope>NUCLEOTIDE SEQUENCE [LARGE SCALE GENOMIC DNA]</scope>
    <source>
        <strain evidence="1 2">CBA3637</strain>
    </source>
</reference>
<evidence type="ECO:0000313" key="2">
    <source>
        <dbReference type="Proteomes" id="UP000463883"/>
    </source>
</evidence>
<dbReference type="Proteomes" id="UP000463883">
    <property type="component" value="Chromosome"/>
</dbReference>
<keyword evidence="2" id="KW-1185">Reference proteome</keyword>